<gene>
    <name evidence="1" type="ORF">CLORY_37280</name>
</gene>
<evidence type="ECO:0000313" key="1">
    <source>
        <dbReference type="EMBL" id="OPJ58233.1"/>
    </source>
</evidence>
<dbReference type="STRING" id="1450648.CLORY_37280"/>
<keyword evidence="2" id="KW-1185">Reference proteome</keyword>
<name>A0A1V4IE52_9CLOT</name>
<organism evidence="1 2">
    <name type="scientific">Clostridium oryzae</name>
    <dbReference type="NCBI Taxonomy" id="1450648"/>
    <lineage>
        <taxon>Bacteria</taxon>
        <taxon>Bacillati</taxon>
        <taxon>Bacillota</taxon>
        <taxon>Clostridia</taxon>
        <taxon>Eubacteriales</taxon>
        <taxon>Clostridiaceae</taxon>
        <taxon>Clostridium</taxon>
    </lineage>
</organism>
<accession>A0A1V4IE52</accession>
<evidence type="ECO:0000313" key="2">
    <source>
        <dbReference type="Proteomes" id="UP000190080"/>
    </source>
</evidence>
<reference evidence="1 2" key="1">
    <citation type="submission" date="2017-03" db="EMBL/GenBank/DDBJ databases">
        <title>Genome sequence of Clostridium oryzae DSM 28571.</title>
        <authorList>
            <person name="Poehlein A."/>
            <person name="Daniel R."/>
        </authorList>
    </citation>
    <scope>NUCLEOTIDE SEQUENCE [LARGE SCALE GENOMIC DNA]</scope>
    <source>
        <strain evidence="1 2">DSM 28571</strain>
    </source>
</reference>
<protein>
    <submittedName>
        <fullName evidence="1">Uncharacterized protein</fullName>
    </submittedName>
</protein>
<dbReference type="EMBL" id="MZGV01000061">
    <property type="protein sequence ID" value="OPJ58233.1"/>
    <property type="molecule type" value="Genomic_DNA"/>
</dbReference>
<comment type="caution">
    <text evidence="1">The sequence shown here is derived from an EMBL/GenBank/DDBJ whole genome shotgun (WGS) entry which is preliminary data.</text>
</comment>
<dbReference type="Proteomes" id="UP000190080">
    <property type="component" value="Unassembled WGS sequence"/>
</dbReference>
<sequence>MICIKMHRSIMKTENPEWTLDNFKKCIEKVVLMTDNFQFKLE</sequence>
<dbReference type="AlphaFoldDB" id="A0A1V4IE52"/>
<proteinExistence type="predicted"/>